<dbReference type="SUPFAM" id="SSF53474">
    <property type="entry name" value="alpha/beta-Hydrolases"/>
    <property type="match status" value="1"/>
</dbReference>
<gene>
    <name evidence="3" type="ORF">H9X80_04235</name>
</gene>
<evidence type="ECO:0000313" key="4">
    <source>
        <dbReference type="Proteomes" id="UP000712527"/>
    </source>
</evidence>
<dbReference type="GO" id="GO:0016787">
    <property type="term" value="F:hydrolase activity"/>
    <property type="evidence" value="ECO:0007669"/>
    <property type="project" value="UniProtKB-KW"/>
</dbReference>
<comment type="caution">
    <text evidence="3">The sequence shown here is derived from an EMBL/GenBank/DDBJ whole genome shotgun (WGS) entry which is preliminary data.</text>
</comment>
<dbReference type="Gene3D" id="3.40.50.1820">
    <property type="entry name" value="alpha/beta hydrolase"/>
    <property type="match status" value="1"/>
</dbReference>
<evidence type="ECO:0000256" key="1">
    <source>
        <dbReference type="SAM" id="SignalP"/>
    </source>
</evidence>
<keyword evidence="4" id="KW-1185">Reference proteome</keyword>
<dbReference type="PANTHER" id="PTHR43433:SF5">
    <property type="entry name" value="AB HYDROLASE-1 DOMAIN-CONTAINING PROTEIN"/>
    <property type="match status" value="1"/>
</dbReference>
<organism evidence="3 4">
    <name type="scientific">Olsenella profusa</name>
    <dbReference type="NCBI Taxonomy" id="138595"/>
    <lineage>
        <taxon>Bacteria</taxon>
        <taxon>Bacillati</taxon>
        <taxon>Actinomycetota</taxon>
        <taxon>Coriobacteriia</taxon>
        <taxon>Coriobacteriales</taxon>
        <taxon>Atopobiaceae</taxon>
        <taxon>Olsenella</taxon>
    </lineage>
</organism>
<evidence type="ECO:0000259" key="2">
    <source>
        <dbReference type="Pfam" id="PF12146"/>
    </source>
</evidence>
<sequence>MPRCVSRRAAIAATLTVLVAALPGCAGPGDQMSALGYRREELCFERNGMRIYGELFRPRGFEAGETPLVVISHGFCSSYHDTARDAQRLAAVGIACYVFDFCGGSPGSSSQGDFLDMSVLTEEADLEAVMGGLREQGLIGEKNLFLMGESQGGMVSALVAARRPEDVAGLVLIYPAFSIPDDARERFASKEEVPETAEGLFGTTVGRRYYADILDLYPLDLIGAYEGPVRIYHGDADDVVLFSYSERAAEVYGDAQLTVVAGAGHGFTDEQLDDVCAEVADFIEGVAARASVR</sequence>
<name>A0ABS2F1J2_9ACTN</name>
<proteinExistence type="predicted"/>
<keyword evidence="3" id="KW-0378">Hydrolase</keyword>
<dbReference type="PANTHER" id="PTHR43433">
    <property type="entry name" value="HYDROLASE, ALPHA/BETA FOLD FAMILY PROTEIN"/>
    <property type="match status" value="1"/>
</dbReference>
<dbReference type="Pfam" id="PF12146">
    <property type="entry name" value="Hydrolase_4"/>
    <property type="match status" value="1"/>
</dbReference>
<feature type="signal peptide" evidence="1">
    <location>
        <begin position="1"/>
        <end position="26"/>
    </location>
</feature>
<dbReference type="InterPro" id="IPR022742">
    <property type="entry name" value="Hydrolase_4"/>
</dbReference>
<dbReference type="InterPro" id="IPR050471">
    <property type="entry name" value="AB_hydrolase"/>
</dbReference>
<dbReference type="InterPro" id="IPR029058">
    <property type="entry name" value="AB_hydrolase_fold"/>
</dbReference>
<protein>
    <submittedName>
        <fullName evidence="3">Alpha/beta fold hydrolase</fullName>
    </submittedName>
</protein>
<dbReference type="RefSeq" id="WP_204793096.1">
    <property type="nucleotide sequence ID" value="NZ_JACSNQ010000005.1"/>
</dbReference>
<keyword evidence="1" id="KW-0732">Signal</keyword>
<evidence type="ECO:0000313" key="3">
    <source>
        <dbReference type="EMBL" id="MBM6774750.1"/>
    </source>
</evidence>
<accession>A0ABS2F1J2</accession>
<dbReference type="Proteomes" id="UP000712527">
    <property type="component" value="Unassembled WGS sequence"/>
</dbReference>
<feature type="chain" id="PRO_5047057223" evidence="1">
    <location>
        <begin position="27"/>
        <end position="293"/>
    </location>
</feature>
<reference evidence="3 4" key="1">
    <citation type="journal article" date="2021" name="Sci. Rep.">
        <title>The distribution of antibiotic resistance genes in chicken gut microbiota commensals.</title>
        <authorList>
            <person name="Juricova H."/>
            <person name="Matiasovicova J."/>
            <person name="Kubasova T."/>
            <person name="Cejkova D."/>
            <person name="Rychlik I."/>
        </authorList>
    </citation>
    <scope>NUCLEOTIDE SEQUENCE [LARGE SCALE GENOMIC DNA]</scope>
    <source>
        <strain evidence="3 4">An794</strain>
    </source>
</reference>
<dbReference type="EMBL" id="JACSNQ010000005">
    <property type="protein sequence ID" value="MBM6774750.1"/>
    <property type="molecule type" value="Genomic_DNA"/>
</dbReference>
<feature type="domain" description="Serine aminopeptidase S33" evidence="2">
    <location>
        <begin position="68"/>
        <end position="183"/>
    </location>
</feature>